<dbReference type="EMBL" id="CP002543">
    <property type="protein sequence ID" value="ADY73056.1"/>
    <property type="molecule type" value="Genomic_DNA"/>
</dbReference>
<accession>F0S2I4</accession>
<reference evidence="2" key="2">
    <citation type="submission" date="2011-02" db="EMBL/GenBank/DDBJ databases">
        <title>The complete genome of Desulfurobacterium thermolithotrophum DSM 11699.</title>
        <authorList>
            <consortium name="US DOE Joint Genome Institute (JGI-PGF)"/>
            <person name="Lucas S."/>
            <person name="Copeland A."/>
            <person name="Lapidus A."/>
            <person name="Bruce D."/>
            <person name="Goodwin L."/>
            <person name="Pitluck S."/>
            <person name="Kyrpides N."/>
            <person name="Mavromatis K."/>
            <person name="Pagani I."/>
            <person name="Ivanova N."/>
            <person name="Mikhailova N."/>
            <person name="Daligault H."/>
            <person name="Detter J.C."/>
            <person name="Tapia R."/>
            <person name="Han C."/>
            <person name="Land M."/>
            <person name="Hauser L."/>
            <person name="Markowitz V."/>
            <person name="Cheng J.-F."/>
            <person name="Hugenholtz P."/>
            <person name="Woyke T."/>
            <person name="Wu D."/>
            <person name="Spring S."/>
            <person name="Brambilla E."/>
            <person name="Klenk H.-P."/>
            <person name="Eisen J.A."/>
        </authorList>
    </citation>
    <scope>NUCLEOTIDE SEQUENCE [LARGE SCALE GENOMIC DNA]</scope>
    <source>
        <strain evidence="2">DSM 11699 / BSA</strain>
    </source>
</reference>
<name>F0S2I4_DESTD</name>
<dbReference type="OrthoDB" id="8610000at2"/>
<keyword evidence="2" id="KW-1185">Reference proteome</keyword>
<dbReference type="HOGENOM" id="CLU_085317_0_0_0"/>
<dbReference type="STRING" id="868864.Dester_0401"/>
<dbReference type="Proteomes" id="UP000007102">
    <property type="component" value="Chromosome"/>
</dbReference>
<dbReference type="EC" id="3.1.21.4" evidence="1"/>
<dbReference type="Pfam" id="PF09521">
    <property type="entry name" value="RE_NgoPII"/>
    <property type="match status" value="1"/>
</dbReference>
<keyword evidence="1" id="KW-0378">Hydrolase</keyword>
<protein>
    <submittedName>
        <fullName evidence="1">Type II site-specific deoxyribonuclease</fullName>
        <ecNumber evidence="1">3.1.21.4</ecNumber>
    </submittedName>
</protein>
<gene>
    <name evidence="1" type="ordered locus">Dester_0401</name>
</gene>
<dbReference type="eggNOG" id="ENOG502Z9W2">
    <property type="taxonomic scope" value="Bacteria"/>
</dbReference>
<dbReference type="REBASE" id="33811">
    <property type="entry name" value="DthLIIP"/>
</dbReference>
<reference evidence="1 2" key="1">
    <citation type="journal article" date="2011" name="Stand. Genomic Sci.">
        <title>Complete genome sequence of the thermophilic sulfur-reducer Desulfurobacterium thermolithotrophum type strain (BSA(T)) from a deep-sea hydrothermal vent.</title>
        <authorList>
            <person name="Goker M."/>
            <person name="Daligault H."/>
            <person name="Mwirichia R."/>
            <person name="Lapidus A."/>
            <person name="Lucas S."/>
            <person name="Deshpande S."/>
            <person name="Pagani I."/>
            <person name="Tapia R."/>
            <person name="Cheng J.F."/>
            <person name="Goodwin L."/>
            <person name="Pitluck S."/>
            <person name="Liolios K."/>
            <person name="Ivanova N."/>
            <person name="Mavromatis K."/>
            <person name="Mikhailova N."/>
            <person name="Pati A."/>
            <person name="Chen A."/>
            <person name="Palaniappan K."/>
            <person name="Han C."/>
            <person name="Land M."/>
            <person name="Hauser L."/>
            <person name="Pan C."/>
            <person name="Brambilla E.M."/>
            <person name="Rohde M."/>
            <person name="Spring S."/>
            <person name="Sikorski J."/>
            <person name="Wirth R."/>
            <person name="Detter J.C."/>
            <person name="Woyke T."/>
            <person name="Bristow J."/>
            <person name="Eisen J.A."/>
            <person name="Markowitz V."/>
            <person name="Hugenholtz P."/>
            <person name="Kyrpides N.C."/>
            <person name="Klenk H.P."/>
        </authorList>
    </citation>
    <scope>NUCLEOTIDE SEQUENCE [LARGE SCALE GENOMIC DNA]</scope>
    <source>
        <strain evidence="2">DSM 11699 / BSA</strain>
    </source>
</reference>
<evidence type="ECO:0000313" key="1">
    <source>
        <dbReference type="EMBL" id="ADY73056.1"/>
    </source>
</evidence>
<dbReference type="GO" id="GO:0009307">
    <property type="term" value="P:DNA restriction-modification system"/>
    <property type="evidence" value="ECO:0007669"/>
    <property type="project" value="InterPro"/>
</dbReference>
<dbReference type="InterPro" id="IPR019046">
    <property type="entry name" value="Restrct_endonuc_II_NgoPII"/>
</dbReference>
<dbReference type="GO" id="GO:0003677">
    <property type="term" value="F:DNA binding"/>
    <property type="evidence" value="ECO:0007669"/>
    <property type="project" value="InterPro"/>
</dbReference>
<sequence>MAVKTIIDFIVNLSSYIKAFGYGLPSIDVSVYRSRVNSSGEALEHFVRDMFAGTYNLESESEKIKIFSEVFSYLGNQNNPPDLMIKGGDAVEVKKIESDGLRKKIPLNSSYPKNKLYRTDPRITNSCRKAEDWEEKDLIYSIGVVKRMLIHRLYMIYGDLYAADKEVYERCFNVIKKAVKHSLTDIGLEMKKTKELAKIDRVDPLGITDLRIRGMWNILSPKGTFGDINGIEEFKDENNKVLILLRKEKLQRILQETEEEILEKYFELREEGFIRERSLKVKNPANPASIIDSTLIVLKM</sequence>
<organism evidence="1 2">
    <name type="scientific">Desulfurobacterium thermolithotrophum (strain DSM 11699 / BSA)</name>
    <dbReference type="NCBI Taxonomy" id="868864"/>
    <lineage>
        <taxon>Bacteria</taxon>
        <taxon>Pseudomonadati</taxon>
        <taxon>Aquificota</taxon>
        <taxon>Aquificia</taxon>
        <taxon>Desulfurobacteriales</taxon>
        <taxon>Desulfurobacteriaceae</taxon>
        <taxon>Desulfurobacterium</taxon>
    </lineage>
</organism>
<proteinExistence type="predicted"/>
<dbReference type="AlphaFoldDB" id="F0S2I4"/>
<dbReference type="InParanoid" id="F0S2I4"/>
<evidence type="ECO:0000313" key="2">
    <source>
        <dbReference type="Proteomes" id="UP000007102"/>
    </source>
</evidence>
<dbReference type="KEGG" id="dte:Dester_0401"/>
<dbReference type="GO" id="GO:0009036">
    <property type="term" value="F:type II site-specific deoxyribonuclease activity"/>
    <property type="evidence" value="ECO:0007669"/>
    <property type="project" value="UniProtKB-EC"/>
</dbReference>